<keyword evidence="2" id="KW-1185">Reference proteome</keyword>
<proteinExistence type="predicted"/>
<gene>
    <name evidence="1" type="ORF">QFC24_004442</name>
</gene>
<evidence type="ECO:0000313" key="2">
    <source>
        <dbReference type="Proteomes" id="UP001234202"/>
    </source>
</evidence>
<dbReference type="EMBL" id="JASBWV010000015">
    <property type="protein sequence ID" value="KAJ9122212.1"/>
    <property type="molecule type" value="Genomic_DNA"/>
</dbReference>
<evidence type="ECO:0000313" key="1">
    <source>
        <dbReference type="EMBL" id="KAJ9122212.1"/>
    </source>
</evidence>
<dbReference type="Proteomes" id="UP001234202">
    <property type="component" value="Unassembled WGS sequence"/>
</dbReference>
<name>A0ACC2XE68_9TREE</name>
<protein>
    <submittedName>
        <fullName evidence="1">Uncharacterized protein</fullName>
    </submittedName>
</protein>
<comment type="caution">
    <text evidence="1">The sequence shown here is derived from an EMBL/GenBank/DDBJ whole genome shotgun (WGS) entry which is preliminary data.</text>
</comment>
<accession>A0ACC2XE68</accession>
<sequence length="617" mass="69040">MSGITDLGLKASSLILRDSEPLDALIHIAQDFPKLAAGLARKVSINSSMAQDVALNQQSMRMGNMAWINGRFIGPLEANAHSLLDLIREERHRALSLCTLGLTPNQAFRLLSDESIGEAMFQADPLDSLVDASDRQEGGKVIQWWNNIEKDKRYGAWPESMSAILTLSRPGGFQPVRKNIWNTVLVLDLSTRTGLATLGQTVSNYIRRGFPFRFGLVPWVGDNISSPNAVMARLITHMVKEQGRGQTTDFIMNLLQSSQKSTIDLQQVEKLYDTSFAAVEGSSGQRFRDIIQAPEGLEYIAKVQQWLKRLAVEDSSTTGHFFLNGQYRPMSDMWLQQAMQDHSTQLAFLQRPAIAKQVRKMKDVSNFFYDLPSTSRRRNVHIIPGTEANKLRVFDNHDVFPPNTPLLKHFVYPNKPAQGASLLSIMVVADFDSVESRQLSRDILHYLVENPDSEIRLGFQHVPSQQSNQSAPFRMSSLLYHLYSTDEISLVQPQDLLLLEELLVEGTGEAEGLIEKITSALPCDSPLQSWMSLENDHVSSVAARHFWAALSDGHRKMGIEPGSPYLLVNGRLIGPLAQEAFTLVDFAALERYELNTRAIPVRRALDTLYHDTSALEG</sequence>
<organism evidence="1 2">
    <name type="scientific">Naganishia onofrii</name>
    <dbReference type="NCBI Taxonomy" id="1851511"/>
    <lineage>
        <taxon>Eukaryota</taxon>
        <taxon>Fungi</taxon>
        <taxon>Dikarya</taxon>
        <taxon>Basidiomycota</taxon>
        <taxon>Agaricomycotina</taxon>
        <taxon>Tremellomycetes</taxon>
        <taxon>Filobasidiales</taxon>
        <taxon>Filobasidiaceae</taxon>
        <taxon>Naganishia</taxon>
    </lineage>
</organism>
<reference evidence="1" key="1">
    <citation type="submission" date="2023-04" db="EMBL/GenBank/DDBJ databases">
        <title>Draft Genome sequencing of Naganishia species isolated from polar environments using Oxford Nanopore Technology.</title>
        <authorList>
            <person name="Leo P."/>
            <person name="Venkateswaran K."/>
        </authorList>
    </citation>
    <scope>NUCLEOTIDE SEQUENCE</scope>
    <source>
        <strain evidence="1">DBVPG 5303</strain>
    </source>
</reference>